<keyword evidence="5" id="KW-0255">Endonuclease</keyword>
<dbReference type="PANTHER" id="PTHR37984">
    <property type="entry name" value="PROTEIN CBG26694"/>
    <property type="match status" value="1"/>
</dbReference>
<keyword evidence="3" id="KW-0548">Nucleotidyltransferase</keyword>
<name>A0A0J7JYC8_LASNI</name>
<dbReference type="InterPro" id="IPR043502">
    <property type="entry name" value="DNA/RNA_pol_sf"/>
</dbReference>
<sequence length="430" mass="49449">MSSWYRRFIPQFATLSEPLTRLLKKNQRWEWSNDQENAFEQIRSHLVAAPTLSCPDFNVPFILQTDASSVGIGAVLTQSVNDVEHVVAFASRALSDPEKKYSVTEQECLAVVWAIKKFRPYLEGYRFTVVTDHSSLRWLHNLRNPTGRLARWALELLEYDYEIIHRKGALHHVPDALSRMFEDNTEVPLIAVVEAEAIANTTDAWYRKRVADVESKVRRFTDWRIVDGQLYFCRPKAIISEIVEDLDRWKLVLPRELREEALREAHNEPQAGHLGVEKTFQRLAVRYYWPNMFRDTADHVKRCDTCQRTKVEQAGPAGLMGHRVVEGPWTVIATDIMGPFPKSKSGFAYILVVQDLFTKWIECFALRAANGKKICEALEEVVSRWGAPRFLLTDNGTEFVNKTVQSFATEHGISHTTVPPYHPQANPVER</sequence>
<keyword evidence="10" id="KW-1185">Reference proteome</keyword>
<dbReference type="InterPro" id="IPR036397">
    <property type="entry name" value="RNaseH_sf"/>
</dbReference>
<dbReference type="SUPFAM" id="SSF53098">
    <property type="entry name" value="Ribonuclease H-like"/>
    <property type="match status" value="1"/>
</dbReference>
<dbReference type="FunFam" id="3.30.70.270:FF:000020">
    <property type="entry name" value="Transposon Tf2-6 polyprotein-like Protein"/>
    <property type="match status" value="1"/>
</dbReference>
<dbReference type="GO" id="GO:0003964">
    <property type="term" value="F:RNA-directed DNA polymerase activity"/>
    <property type="evidence" value="ECO:0007669"/>
    <property type="project" value="UniProtKB-KW"/>
</dbReference>
<dbReference type="GO" id="GO:0042575">
    <property type="term" value="C:DNA polymerase complex"/>
    <property type="evidence" value="ECO:0007669"/>
    <property type="project" value="UniProtKB-ARBA"/>
</dbReference>
<organism evidence="9 10">
    <name type="scientific">Lasius niger</name>
    <name type="common">Black garden ant</name>
    <dbReference type="NCBI Taxonomy" id="67767"/>
    <lineage>
        <taxon>Eukaryota</taxon>
        <taxon>Metazoa</taxon>
        <taxon>Ecdysozoa</taxon>
        <taxon>Arthropoda</taxon>
        <taxon>Hexapoda</taxon>
        <taxon>Insecta</taxon>
        <taxon>Pterygota</taxon>
        <taxon>Neoptera</taxon>
        <taxon>Endopterygota</taxon>
        <taxon>Hymenoptera</taxon>
        <taxon>Apocrita</taxon>
        <taxon>Aculeata</taxon>
        <taxon>Formicoidea</taxon>
        <taxon>Formicidae</taxon>
        <taxon>Formicinae</taxon>
        <taxon>Lasius</taxon>
        <taxon>Lasius</taxon>
    </lineage>
</organism>
<gene>
    <name evidence="9" type="ORF">RF55_21031</name>
</gene>
<evidence type="ECO:0000256" key="4">
    <source>
        <dbReference type="ARBA" id="ARBA00022722"/>
    </source>
</evidence>
<dbReference type="InterPro" id="IPR050951">
    <property type="entry name" value="Retrovirus_Pol_polyprotein"/>
</dbReference>
<dbReference type="EMBL" id="LBMM01021501">
    <property type="protein sequence ID" value="KMQ83067.1"/>
    <property type="molecule type" value="Genomic_DNA"/>
</dbReference>
<dbReference type="Pfam" id="PF17917">
    <property type="entry name" value="RT_RNaseH"/>
    <property type="match status" value="1"/>
</dbReference>
<dbReference type="GO" id="GO:0016787">
    <property type="term" value="F:hydrolase activity"/>
    <property type="evidence" value="ECO:0007669"/>
    <property type="project" value="UniProtKB-KW"/>
</dbReference>
<dbReference type="FunFam" id="3.10.20.370:FF:000001">
    <property type="entry name" value="Retrovirus-related Pol polyprotein from transposon 17.6-like protein"/>
    <property type="match status" value="1"/>
</dbReference>
<dbReference type="GO" id="GO:0015074">
    <property type="term" value="P:DNA integration"/>
    <property type="evidence" value="ECO:0007669"/>
    <property type="project" value="InterPro"/>
</dbReference>
<feature type="non-terminal residue" evidence="9">
    <location>
        <position position="430"/>
    </location>
</feature>
<dbReference type="InterPro" id="IPR012337">
    <property type="entry name" value="RNaseH-like_sf"/>
</dbReference>
<evidence type="ECO:0000313" key="9">
    <source>
        <dbReference type="EMBL" id="KMQ83067.1"/>
    </source>
</evidence>
<dbReference type="FunFam" id="1.10.340.70:FF:000001">
    <property type="entry name" value="Retrovirus-related Pol polyprotein from transposon gypsy-like Protein"/>
    <property type="match status" value="1"/>
</dbReference>
<evidence type="ECO:0000256" key="6">
    <source>
        <dbReference type="ARBA" id="ARBA00022801"/>
    </source>
</evidence>
<dbReference type="AlphaFoldDB" id="A0A0J7JYC8"/>
<dbReference type="PaxDb" id="67767-A0A0J7JYC8"/>
<dbReference type="GO" id="GO:0003676">
    <property type="term" value="F:nucleic acid binding"/>
    <property type="evidence" value="ECO:0007669"/>
    <property type="project" value="InterPro"/>
</dbReference>
<feature type="domain" description="Integrase catalytic" evidence="8">
    <location>
        <begin position="324"/>
        <end position="430"/>
    </location>
</feature>
<evidence type="ECO:0000256" key="2">
    <source>
        <dbReference type="ARBA" id="ARBA00022679"/>
    </source>
</evidence>
<dbReference type="PANTHER" id="PTHR37984:SF5">
    <property type="entry name" value="PROTEIN NYNRIN-LIKE"/>
    <property type="match status" value="1"/>
</dbReference>
<dbReference type="OrthoDB" id="7692176at2759"/>
<evidence type="ECO:0000259" key="8">
    <source>
        <dbReference type="PROSITE" id="PS50994"/>
    </source>
</evidence>
<accession>A0A0J7JYC8</accession>
<protein>
    <recommendedName>
        <fullName evidence="1">RNA-directed DNA polymerase</fullName>
        <ecNumber evidence="1">2.7.7.49</ecNumber>
    </recommendedName>
</protein>
<dbReference type="Gene3D" id="3.30.420.10">
    <property type="entry name" value="Ribonuclease H-like superfamily/Ribonuclease H"/>
    <property type="match status" value="1"/>
</dbReference>
<comment type="caution">
    <text evidence="9">The sequence shown here is derived from an EMBL/GenBank/DDBJ whole genome shotgun (WGS) entry which is preliminary data.</text>
</comment>
<dbReference type="InterPro" id="IPR001584">
    <property type="entry name" value="Integrase_cat-core"/>
</dbReference>
<dbReference type="EC" id="2.7.7.49" evidence="1"/>
<keyword evidence="4" id="KW-0540">Nuclease</keyword>
<reference evidence="9 10" key="1">
    <citation type="submission" date="2015-04" db="EMBL/GenBank/DDBJ databases">
        <title>Lasius niger genome sequencing.</title>
        <authorList>
            <person name="Konorov E.A."/>
            <person name="Nikitin M.A."/>
            <person name="Kirill M.V."/>
            <person name="Chang P."/>
        </authorList>
    </citation>
    <scope>NUCLEOTIDE SEQUENCE [LARGE SCALE GENOMIC DNA]</scope>
    <source>
        <tissue evidence="9">Whole</tissue>
    </source>
</reference>
<dbReference type="Proteomes" id="UP000036403">
    <property type="component" value="Unassembled WGS sequence"/>
</dbReference>
<dbReference type="SUPFAM" id="SSF56672">
    <property type="entry name" value="DNA/RNA polymerases"/>
    <property type="match status" value="1"/>
</dbReference>
<evidence type="ECO:0000256" key="5">
    <source>
        <dbReference type="ARBA" id="ARBA00022759"/>
    </source>
</evidence>
<dbReference type="GO" id="GO:0004519">
    <property type="term" value="F:endonuclease activity"/>
    <property type="evidence" value="ECO:0007669"/>
    <property type="project" value="UniProtKB-KW"/>
</dbReference>
<keyword evidence="7" id="KW-0695">RNA-directed DNA polymerase</keyword>
<dbReference type="Pfam" id="PF00665">
    <property type="entry name" value="rve"/>
    <property type="match status" value="1"/>
</dbReference>
<dbReference type="InterPro" id="IPR041373">
    <property type="entry name" value="RT_RNaseH"/>
</dbReference>
<keyword evidence="2" id="KW-0808">Transferase</keyword>
<evidence type="ECO:0000256" key="3">
    <source>
        <dbReference type="ARBA" id="ARBA00022695"/>
    </source>
</evidence>
<keyword evidence="6" id="KW-0378">Hydrolase</keyword>
<dbReference type="Pfam" id="PF17921">
    <property type="entry name" value="Integrase_H2C2"/>
    <property type="match status" value="1"/>
</dbReference>
<dbReference type="Gene3D" id="3.30.70.270">
    <property type="match status" value="1"/>
</dbReference>
<evidence type="ECO:0000256" key="7">
    <source>
        <dbReference type="ARBA" id="ARBA00022918"/>
    </source>
</evidence>
<evidence type="ECO:0000256" key="1">
    <source>
        <dbReference type="ARBA" id="ARBA00012493"/>
    </source>
</evidence>
<dbReference type="Gene3D" id="1.10.340.70">
    <property type="match status" value="1"/>
</dbReference>
<dbReference type="InterPro" id="IPR043128">
    <property type="entry name" value="Rev_trsase/Diguanyl_cyclase"/>
</dbReference>
<proteinExistence type="predicted"/>
<evidence type="ECO:0000313" key="10">
    <source>
        <dbReference type="Proteomes" id="UP000036403"/>
    </source>
</evidence>
<dbReference type="PROSITE" id="PS50994">
    <property type="entry name" value="INTEGRASE"/>
    <property type="match status" value="1"/>
</dbReference>
<dbReference type="STRING" id="67767.A0A0J7JYC8"/>
<dbReference type="InterPro" id="IPR041588">
    <property type="entry name" value="Integrase_H2C2"/>
</dbReference>
<dbReference type="CDD" id="cd09274">
    <property type="entry name" value="RNase_HI_RT_Ty3"/>
    <property type="match status" value="1"/>
</dbReference>